<protein>
    <submittedName>
        <fullName evidence="3">Dedicator of cytokinesis protein 7</fullName>
    </submittedName>
</protein>
<dbReference type="OrthoDB" id="6369833at2759"/>
<proteinExistence type="predicted"/>
<dbReference type="Pfam" id="PF00075">
    <property type="entry name" value="RNase_H"/>
    <property type="match status" value="1"/>
</dbReference>
<feature type="region of interest" description="Disordered" evidence="1">
    <location>
        <begin position="410"/>
        <end position="432"/>
    </location>
</feature>
<evidence type="ECO:0000259" key="2">
    <source>
        <dbReference type="PROSITE" id="PS50879"/>
    </source>
</evidence>
<dbReference type="GO" id="GO:0003676">
    <property type="term" value="F:nucleic acid binding"/>
    <property type="evidence" value="ECO:0007669"/>
    <property type="project" value="InterPro"/>
</dbReference>
<dbReference type="GO" id="GO:0005085">
    <property type="term" value="F:guanyl-nucleotide exchange factor activity"/>
    <property type="evidence" value="ECO:0007669"/>
    <property type="project" value="InterPro"/>
</dbReference>
<evidence type="ECO:0000313" key="3">
    <source>
        <dbReference type="EMBL" id="KAF0298223.1"/>
    </source>
</evidence>
<dbReference type="PANTHER" id="PTHR23317:SF76">
    <property type="entry name" value="LD20667P"/>
    <property type="match status" value="1"/>
</dbReference>
<dbReference type="GO" id="GO:0004523">
    <property type="term" value="F:RNA-DNA hybrid ribonuclease activity"/>
    <property type="evidence" value="ECO:0007669"/>
    <property type="project" value="InterPro"/>
</dbReference>
<dbReference type="GO" id="GO:0007264">
    <property type="term" value="P:small GTPase-mediated signal transduction"/>
    <property type="evidence" value="ECO:0007669"/>
    <property type="project" value="InterPro"/>
</dbReference>
<feature type="domain" description="RNase H type-1" evidence="2">
    <location>
        <begin position="456"/>
        <end position="591"/>
    </location>
</feature>
<dbReference type="InterPro" id="IPR026791">
    <property type="entry name" value="DOCK"/>
</dbReference>
<dbReference type="Gene3D" id="3.30.420.10">
    <property type="entry name" value="Ribonuclease H-like superfamily/Ribonuclease H"/>
    <property type="match status" value="1"/>
</dbReference>
<gene>
    <name evidence="3" type="primary">DOCK7_6</name>
    <name evidence="3" type="ORF">FJT64_004474</name>
</gene>
<feature type="compositionally biased region" description="Acidic residues" evidence="1">
    <location>
        <begin position="163"/>
        <end position="172"/>
    </location>
</feature>
<organism evidence="3 4">
    <name type="scientific">Amphibalanus amphitrite</name>
    <name type="common">Striped barnacle</name>
    <name type="synonym">Balanus amphitrite</name>
    <dbReference type="NCBI Taxonomy" id="1232801"/>
    <lineage>
        <taxon>Eukaryota</taxon>
        <taxon>Metazoa</taxon>
        <taxon>Ecdysozoa</taxon>
        <taxon>Arthropoda</taxon>
        <taxon>Crustacea</taxon>
        <taxon>Multicrustacea</taxon>
        <taxon>Cirripedia</taxon>
        <taxon>Thoracica</taxon>
        <taxon>Thoracicalcarea</taxon>
        <taxon>Balanomorpha</taxon>
        <taxon>Balanoidea</taxon>
        <taxon>Balanidae</taxon>
        <taxon>Amphibalaninae</taxon>
        <taxon>Amphibalanus</taxon>
    </lineage>
</organism>
<dbReference type="InterPro" id="IPR036397">
    <property type="entry name" value="RNaseH_sf"/>
</dbReference>
<dbReference type="PANTHER" id="PTHR23317">
    <property type="entry name" value="DEDICATOR OF CYTOKINESIS DOCK"/>
    <property type="match status" value="1"/>
</dbReference>
<sequence>MSNYEGIYAGPSGRKVISIRTNVRLYRSLRKPSDLQKPTHSFYAERFGVDSVHTIKGSSRVESAQLDPEAAYIQITYVEPYFDAWERRTRLTAFERNFNIKCSPAYEVDANNNIVPRPLVSDMNQLRPDPNDVGDFVGGAERPVASQPALSADGTSAANNGAPEDDSDEPEPTDISLFSAENLVATDVYSDEAYHQFVKSWTPAETMVLRPVHLVVSVLRLRANQVPFCKHGTISYPLKDACRARNLPWYDFERLPFVVLVQSRRDGTSAEAMVNMQTILRAKYFMERTMECKYNPRQTRPFYRFVGEQWMPFSNENLAALQRRLSEPDRPSTPAGLRVVLASDIHARADKVLRFNEFCNWLDSGFTMADELWKSFRLSRSGEGADTTEAGQDDLWEVIESFVVGQAVDAAADRHNGGQHERRTDDDDESDADEIDVTMRHVLNCAVANGWLLPAPVDGDNVDSTGEPSSVLLRCCEELEMLGREFGNDEAGTLCSSFRAEMVALQVTLDHILEHQRDAPEPVIICTDSLSALAALREGPSAQRSARGAAIWKQLLELTAGDRTVTLQWVPSHCGIPENESADALANEAATLAQEDVMLDVDTIYRAAVRTARDRAARDRPTYPDPDRKAATGWYRELMGARWPPPLTNMDRTTAVDVHQIRTGRWSGSAQFLHSIGRNPSADCPQCRNLDCPAARCPLCGEQADTPRHILLTCPGLMGVRLRIPAVGNILPTVEEVRRGDTVAALVAAFRALQS</sequence>
<reference evidence="3 4" key="1">
    <citation type="submission" date="2019-07" db="EMBL/GenBank/DDBJ databases">
        <title>Draft genome assembly of a fouling barnacle, Amphibalanus amphitrite (Darwin, 1854): The first reference genome for Thecostraca.</title>
        <authorList>
            <person name="Kim W."/>
        </authorList>
    </citation>
    <scope>NUCLEOTIDE SEQUENCE [LARGE SCALE GENOMIC DNA]</scope>
    <source>
        <strain evidence="3">SNU_AA5</strain>
        <tissue evidence="3">Soma without cirri and trophi</tissue>
    </source>
</reference>
<evidence type="ECO:0000313" key="4">
    <source>
        <dbReference type="Proteomes" id="UP000440578"/>
    </source>
</evidence>
<dbReference type="PROSITE" id="PS50879">
    <property type="entry name" value="RNASE_H_1"/>
    <property type="match status" value="1"/>
</dbReference>
<comment type="caution">
    <text evidence="3">The sequence shown here is derived from an EMBL/GenBank/DDBJ whole genome shotgun (WGS) entry which is preliminary data.</text>
</comment>
<evidence type="ECO:0000256" key="1">
    <source>
        <dbReference type="SAM" id="MobiDB-lite"/>
    </source>
</evidence>
<dbReference type="SUPFAM" id="SSF53098">
    <property type="entry name" value="Ribonuclease H-like"/>
    <property type="match status" value="1"/>
</dbReference>
<dbReference type="InterPro" id="IPR046770">
    <property type="entry name" value="DOCKER_Lobe_B"/>
</dbReference>
<dbReference type="CDD" id="cd09276">
    <property type="entry name" value="Rnase_HI_RT_non_LTR"/>
    <property type="match status" value="1"/>
</dbReference>
<dbReference type="InterPro" id="IPR002156">
    <property type="entry name" value="RNaseH_domain"/>
</dbReference>
<dbReference type="EMBL" id="VIIS01001441">
    <property type="protein sequence ID" value="KAF0298223.1"/>
    <property type="molecule type" value="Genomic_DNA"/>
</dbReference>
<dbReference type="Pfam" id="PF20422">
    <property type="entry name" value="DHR-2_Lobe_B"/>
    <property type="match status" value="1"/>
</dbReference>
<feature type="region of interest" description="Disordered" evidence="1">
    <location>
        <begin position="120"/>
        <end position="174"/>
    </location>
</feature>
<keyword evidence="4" id="KW-1185">Reference proteome</keyword>
<dbReference type="Proteomes" id="UP000440578">
    <property type="component" value="Unassembled WGS sequence"/>
</dbReference>
<dbReference type="InterPro" id="IPR012337">
    <property type="entry name" value="RNaseH-like_sf"/>
</dbReference>
<accession>A0A6A4VX00</accession>
<dbReference type="AlphaFoldDB" id="A0A6A4VX00"/>
<feature type="compositionally biased region" description="Basic and acidic residues" evidence="1">
    <location>
        <begin position="411"/>
        <end position="425"/>
    </location>
</feature>
<name>A0A6A4VX00_AMPAM</name>